<evidence type="ECO:0000256" key="5">
    <source>
        <dbReference type="ARBA" id="ARBA00014155"/>
    </source>
</evidence>
<dbReference type="HAMAP" id="MF_00158">
    <property type="entry name" value="PanC"/>
    <property type="match status" value="1"/>
</dbReference>
<dbReference type="OrthoDB" id="9773087at2"/>
<dbReference type="Pfam" id="PF02569">
    <property type="entry name" value="Pantoate_ligase"/>
    <property type="match status" value="1"/>
</dbReference>
<comment type="miscellaneous">
    <text evidence="15">The reaction proceeds by a bi uni uni bi ping pong mechanism.</text>
</comment>
<evidence type="ECO:0000256" key="15">
    <source>
        <dbReference type="HAMAP-Rule" id="MF_00158"/>
    </source>
</evidence>
<feature type="binding site" evidence="15">
    <location>
        <begin position="141"/>
        <end position="144"/>
    </location>
    <ligand>
        <name>ATP</name>
        <dbReference type="ChEBI" id="CHEBI:30616"/>
    </ligand>
</feature>
<dbReference type="EC" id="6.3.2.1" evidence="4 15"/>
<feature type="binding site" evidence="15">
    <location>
        <begin position="21"/>
        <end position="28"/>
    </location>
    <ligand>
        <name>ATP</name>
        <dbReference type="ChEBI" id="CHEBI:30616"/>
    </ligand>
</feature>
<evidence type="ECO:0000256" key="4">
    <source>
        <dbReference type="ARBA" id="ARBA00012219"/>
    </source>
</evidence>
<keyword evidence="10 15" id="KW-0067">ATP-binding</keyword>
<dbReference type="Proteomes" id="UP000181951">
    <property type="component" value="Unassembled WGS sequence"/>
</dbReference>
<evidence type="ECO:0000256" key="1">
    <source>
        <dbReference type="ARBA" id="ARBA00004496"/>
    </source>
</evidence>
<dbReference type="PANTHER" id="PTHR21299:SF1">
    <property type="entry name" value="PANTOATE--BETA-ALANINE LIGASE"/>
    <property type="match status" value="1"/>
</dbReference>
<keyword evidence="7 15" id="KW-0436">Ligase</keyword>
<dbReference type="AlphaFoldDB" id="A0A1H8SHB5"/>
<dbReference type="NCBIfam" id="TIGR00018">
    <property type="entry name" value="panC"/>
    <property type="match status" value="1"/>
</dbReference>
<dbReference type="GO" id="GO:0005524">
    <property type="term" value="F:ATP binding"/>
    <property type="evidence" value="ECO:0007669"/>
    <property type="project" value="UniProtKB-KW"/>
</dbReference>
<sequence length="281" mass="29776">MTELVHHARDLEPAAAVVMTMGALHEGHASLIEAARARADGGRVTVTVFVNPLQFGPNEDLDRYPRTLDADVKLAGEAGADVVFAPAADEVYPGGEPQVRLSAGPMGERFEGASRPGHFDGMLTVVAKLLHLTRPRVAFFGQKDAQQLALIRRMVTDLNFPVEIVGVPTVREGDGVALSSRNRYLSEVERVSARELSRALFTGREAAAMGPSASLRAATAVLENAASMEPPVVLDYVALIDPADFTDAAPGHTGPAVLAVAARVGATRLIDNIPLEFGDPE</sequence>
<feature type="binding site" evidence="15">
    <location>
        <position position="54"/>
    </location>
    <ligand>
        <name>beta-alanine</name>
        <dbReference type="ChEBI" id="CHEBI:57966"/>
    </ligand>
</feature>
<accession>A0A1H8SHB5</accession>
<feature type="active site" description="Proton donor" evidence="15">
    <location>
        <position position="28"/>
    </location>
</feature>
<dbReference type="UniPathway" id="UPA00028">
    <property type="reaction ID" value="UER00005"/>
</dbReference>
<comment type="function">
    <text evidence="13 15">Catalyzes the condensation of pantoate with beta-alanine in an ATP-dependent reaction via a pantoyl-adenylate intermediate.</text>
</comment>
<comment type="subunit">
    <text evidence="15">Homodimer.</text>
</comment>
<dbReference type="GO" id="GO:0004592">
    <property type="term" value="F:pantoate-beta-alanine ligase activity"/>
    <property type="evidence" value="ECO:0007669"/>
    <property type="project" value="UniProtKB-UniRule"/>
</dbReference>
<dbReference type="GO" id="GO:0005829">
    <property type="term" value="C:cytosol"/>
    <property type="evidence" value="ECO:0007669"/>
    <property type="project" value="TreeGrafter"/>
</dbReference>
<evidence type="ECO:0000313" key="17">
    <source>
        <dbReference type="Proteomes" id="UP000181951"/>
    </source>
</evidence>
<dbReference type="Gene3D" id="3.30.1300.10">
    <property type="entry name" value="Pantoate-beta-alanine ligase, C-terminal domain"/>
    <property type="match status" value="1"/>
</dbReference>
<evidence type="ECO:0000256" key="2">
    <source>
        <dbReference type="ARBA" id="ARBA00004990"/>
    </source>
</evidence>
<comment type="pathway">
    <text evidence="2 15">Cofactor biosynthesis; (R)-pantothenate biosynthesis; (R)-pantothenate from (R)-pantoate and beta-alanine: step 1/1.</text>
</comment>
<dbReference type="RefSeq" id="WP_069466764.1">
    <property type="nucleotide sequence ID" value="NZ_FODD01000042.1"/>
</dbReference>
<evidence type="ECO:0000256" key="10">
    <source>
        <dbReference type="ARBA" id="ARBA00022840"/>
    </source>
</evidence>
<evidence type="ECO:0000256" key="3">
    <source>
        <dbReference type="ARBA" id="ARBA00009256"/>
    </source>
</evidence>
<feature type="binding site" evidence="15">
    <location>
        <position position="54"/>
    </location>
    <ligand>
        <name>(R)-pantoate</name>
        <dbReference type="ChEBI" id="CHEBI:15980"/>
    </ligand>
</feature>
<reference evidence="16 17" key="1">
    <citation type="submission" date="2016-10" db="EMBL/GenBank/DDBJ databases">
        <authorList>
            <person name="de Groot N.N."/>
        </authorList>
    </citation>
    <scope>NUCLEOTIDE SEQUENCE [LARGE SCALE GENOMIC DNA]</scope>
    <source>
        <strain evidence="16 17">CGMCC 4.2026</strain>
    </source>
</reference>
<evidence type="ECO:0000256" key="6">
    <source>
        <dbReference type="ARBA" id="ARBA00022490"/>
    </source>
</evidence>
<keyword evidence="9 15" id="KW-0547">Nucleotide-binding</keyword>
<gene>
    <name evidence="15" type="primary">panC</name>
    <name evidence="16" type="ORF">SAMN05216267_104242</name>
</gene>
<dbReference type="GO" id="GO:0015940">
    <property type="term" value="P:pantothenate biosynthetic process"/>
    <property type="evidence" value="ECO:0007669"/>
    <property type="project" value="UniProtKB-UniRule"/>
</dbReference>
<comment type="catalytic activity">
    <reaction evidence="12 15">
        <text>(R)-pantoate + beta-alanine + ATP = (R)-pantothenate + AMP + diphosphate + H(+)</text>
        <dbReference type="Rhea" id="RHEA:10912"/>
        <dbReference type="ChEBI" id="CHEBI:15378"/>
        <dbReference type="ChEBI" id="CHEBI:15980"/>
        <dbReference type="ChEBI" id="CHEBI:29032"/>
        <dbReference type="ChEBI" id="CHEBI:30616"/>
        <dbReference type="ChEBI" id="CHEBI:33019"/>
        <dbReference type="ChEBI" id="CHEBI:57966"/>
        <dbReference type="ChEBI" id="CHEBI:456215"/>
        <dbReference type="EC" id="6.3.2.1"/>
    </reaction>
</comment>
<evidence type="ECO:0000256" key="12">
    <source>
        <dbReference type="ARBA" id="ARBA00048258"/>
    </source>
</evidence>
<evidence type="ECO:0000256" key="8">
    <source>
        <dbReference type="ARBA" id="ARBA00022655"/>
    </source>
</evidence>
<dbReference type="EMBL" id="FODD01000042">
    <property type="protein sequence ID" value="SEO78061.1"/>
    <property type="molecule type" value="Genomic_DNA"/>
</dbReference>
<dbReference type="InterPro" id="IPR042176">
    <property type="entry name" value="Pantoate_ligase_C"/>
</dbReference>
<dbReference type="InterPro" id="IPR014729">
    <property type="entry name" value="Rossmann-like_a/b/a_fold"/>
</dbReference>
<dbReference type="Gene3D" id="3.40.50.620">
    <property type="entry name" value="HUPs"/>
    <property type="match status" value="1"/>
</dbReference>
<protein>
    <recommendedName>
        <fullName evidence="5 15">Pantothenate synthetase</fullName>
        <shortName evidence="15">PS</shortName>
        <ecNumber evidence="4 15">6.3.2.1</ecNumber>
    </recommendedName>
    <alternativeName>
        <fullName evidence="14 15">Pantoate--beta-alanine ligase</fullName>
    </alternativeName>
    <alternativeName>
        <fullName evidence="11 15">Pantoate-activating enzyme</fullName>
    </alternativeName>
</protein>
<evidence type="ECO:0000256" key="13">
    <source>
        <dbReference type="ARBA" id="ARBA00055042"/>
    </source>
</evidence>
<comment type="similarity">
    <text evidence="3 15">Belongs to the pantothenate synthetase family.</text>
</comment>
<dbReference type="STRING" id="310780.SAMN05216267_104242"/>
<feature type="binding site" evidence="15">
    <location>
        <position position="170"/>
    </location>
    <ligand>
        <name>ATP</name>
        <dbReference type="ChEBI" id="CHEBI:30616"/>
    </ligand>
</feature>
<comment type="subcellular location">
    <subcellularLocation>
        <location evidence="1 15">Cytoplasm</location>
    </subcellularLocation>
</comment>
<dbReference type="PANTHER" id="PTHR21299">
    <property type="entry name" value="CYTIDYLATE KINASE/PANTOATE-BETA-ALANINE LIGASE"/>
    <property type="match status" value="1"/>
</dbReference>
<keyword evidence="17" id="KW-1185">Reference proteome</keyword>
<organism evidence="16 17">
    <name type="scientific">Actinacidiphila rubida</name>
    <dbReference type="NCBI Taxonomy" id="310780"/>
    <lineage>
        <taxon>Bacteria</taxon>
        <taxon>Bacillati</taxon>
        <taxon>Actinomycetota</taxon>
        <taxon>Actinomycetes</taxon>
        <taxon>Kitasatosporales</taxon>
        <taxon>Streptomycetaceae</taxon>
        <taxon>Actinacidiphila</taxon>
    </lineage>
</organism>
<evidence type="ECO:0000256" key="14">
    <source>
        <dbReference type="ARBA" id="ARBA00077433"/>
    </source>
</evidence>
<evidence type="ECO:0000256" key="7">
    <source>
        <dbReference type="ARBA" id="ARBA00022598"/>
    </source>
</evidence>
<evidence type="ECO:0000256" key="11">
    <source>
        <dbReference type="ARBA" id="ARBA00032806"/>
    </source>
</evidence>
<dbReference type="SUPFAM" id="SSF52374">
    <property type="entry name" value="Nucleotidylyl transferase"/>
    <property type="match status" value="1"/>
</dbReference>
<keyword evidence="6 15" id="KW-0963">Cytoplasm</keyword>
<dbReference type="InterPro" id="IPR003721">
    <property type="entry name" value="Pantoate_ligase"/>
</dbReference>
<feature type="binding site" evidence="15">
    <location>
        <position position="147"/>
    </location>
    <ligand>
        <name>(R)-pantoate</name>
        <dbReference type="ChEBI" id="CHEBI:15980"/>
    </ligand>
</feature>
<keyword evidence="8 15" id="KW-0566">Pantothenate biosynthesis</keyword>
<feature type="binding site" evidence="15">
    <location>
        <begin position="178"/>
        <end position="181"/>
    </location>
    <ligand>
        <name>ATP</name>
        <dbReference type="ChEBI" id="CHEBI:30616"/>
    </ligand>
</feature>
<evidence type="ECO:0000313" key="16">
    <source>
        <dbReference type="EMBL" id="SEO78061.1"/>
    </source>
</evidence>
<evidence type="ECO:0000256" key="9">
    <source>
        <dbReference type="ARBA" id="ARBA00022741"/>
    </source>
</evidence>
<proteinExistence type="inferred from homology"/>
<dbReference type="FunFam" id="3.40.50.620:FF:000114">
    <property type="entry name" value="Pantothenate synthetase"/>
    <property type="match status" value="1"/>
</dbReference>
<name>A0A1H8SHB5_9ACTN</name>
<dbReference type="CDD" id="cd00560">
    <property type="entry name" value="PanC"/>
    <property type="match status" value="1"/>
</dbReference>